<gene>
    <name evidence="2" type="ORF">Tco_0653064</name>
</gene>
<reference evidence="2" key="2">
    <citation type="submission" date="2022-01" db="EMBL/GenBank/DDBJ databases">
        <authorList>
            <person name="Yamashiro T."/>
            <person name="Shiraishi A."/>
            <person name="Satake H."/>
            <person name="Nakayama K."/>
        </authorList>
    </citation>
    <scope>NUCLEOTIDE SEQUENCE</scope>
</reference>
<dbReference type="PANTHER" id="PTHR31286">
    <property type="entry name" value="GLYCINE-RICH CELL WALL STRUCTURAL PROTEIN 1.8-LIKE"/>
    <property type="match status" value="1"/>
</dbReference>
<dbReference type="InterPro" id="IPR040256">
    <property type="entry name" value="At4g02000-like"/>
</dbReference>
<protein>
    <submittedName>
        <fullName evidence="2">Zinc finger, RanBP2-type containing protein</fullName>
    </submittedName>
</protein>
<evidence type="ECO:0000256" key="1">
    <source>
        <dbReference type="SAM" id="MobiDB-lite"/>
    </source>
</evidence>
<accession>A0ABQ4WZU1</accession>
<dbReference type="EMBL" id="BQNB010009067">
    <property type="protein sequence ID" value="GJS58280.1"/>
    <property type="molecule type" value="Genomic_DNA"/>
</dbReference>
<organism evidence="2 3">
    <name type="scientific">Tanacetum coccineum</name>
    <dbReference type="NCBI Taxonomy" id="301880"/>
    <lineage>
        <taxon>Eukaryota</taxon>
        <taxon>Viridiplantae</taxon>
        <taxon>Streptophyta</taxon>
        <taxon>Embryophyta</taxon>
        <taxon>Tracheophyta</taxon>
        <taxon>Spermatophyta</taxon>
        <taxon>Magnoliopsida</taxon>
        <taxon>eudicotyledons</taxon>
        <taxon>Gunneridae</taxon>
        <taxon>Pentapetalae</taxon>
        <taxon>asterids</taxon>
        <taxon>campanulids</taxon>
        <taxon>Asterales</taxon>
        <taxon>Asteraceae</taxon>
        <taxon>Asteroideae</taxon>
        <taxon>Anthemideae</taxon>
        <taxon>Anthemidinae</taxon>
        <taxon>Tanacetum</taxon>
    </lineage>
</organism>
<evidence type="ECO:0000313" key="3">
    <source>
        <dbReference type="Proteomes" id="UP001151760"/>
    </source>
</evidence>
<keyword evidence="3" id="KW-1185">Reference proteome</keyword>
<comment type="caution">
    <text evidence="2">The sequence shown here is derived from an EMBL/GenBank/DDBJ whole genome shotgun (WGS) entry which is preliminary data.</text>
</comment>
<evidence type="ECO:0000313" key="2">
    <source>
        <dbReference type="EMBL" id="GJS58280.1"/>
    </source>
</evidence>
<feature type="region of interest" description="Disordered" evidence="1">
    <location>
        <begin position="127"/>
        <end position="151"/>
    </location>
</feature>
<dbReference type="PANTHER" id="PTHR31286:SF99">
    <property type="entry name" value="DUF4283 DOMAIN-CONTAINING PROTEIN"/>
    <property type="match status" value="1"/>
</dbReference>
<sequence length="388" mass="43700">MKTDDGAFLFKFDSKEGLDKVLECGLCIICNTPLILNRWTLNVSLKRNEVNKVPVWVKLNNVPVVAYSANGLSLIATQVGKPIMLDAFTSSMCEYEGTNMDISSKVNKVSNPSTSNSFDALNNMEEGVSSSRNTQENDHETGPKTSQWNEDHDYDNEVDEFIFPEGDKFGDKFDIRLKGRDPMDINKMTDTLEPEETGVGRLQLPGKDQVFFRPSERITIGLDVLASAKRVVGSFKVPRPEVSSMMASMDKDVKKSSVAECLMLEVVHPAVHKIKAESTVILVEVKRFIQLYCNLRKSDLRQYLILILYSDVEACYPHHLEVPEVVIISVLGVIHQNMIGVKVGWSQGDILMIRIIETLQNRRLVKEETTEIMILKEADMKLQGELLL</sequence>
<reference evidence="2" key="1">
    <citation type="journal article" date="2022" name="Int. J. Mol. Sci.">
        <title>Draft Genome of Tanacetum Coccineum: Genomic Comparison of Closely Related Tanacetum-Family Plants.</title>
        <authorList>
            <person name="Yamashiro T."/>
            <person name="Shiraishi A."/>
            <person name="Nakayama K."/>
            <person name="Satake H."/>
        </authorList>
    </citation>
    <scope>NUCLEOTIDE SEQUENCE</scope>
</reference>
<dbReference type="Proteomes" id="UP001151760">
    <property type="component" value="Unassembled WGS sequence"/>
</dbReference>
<name>A0ABQ4WZU1_9ASTR</name>
<proteinExistence type="predicted"/>